<dbReference type="Gene3D" id="1.10.10.10">
    <property type="entry name" value="Winged helix-like DNA-binding domain superfamily/Winged helix DNA-binding domain"/>
    <property type="match status" value="1"/>
</dbReference>
<reference evidence="2 3" key="1">
    <citation type="journal article" date="2013" name="Appl. Environ. Microbiol.">
        <title>Genome analysis suggests that the soil oligotrophic bacterium Agromonas oligotrophica (Bradyrhizobium oligotrophicum) is a nitrogen-fixing symbiont of Aeschynomene indica.</title>
        <authorList>
            <person name="Okubo T."/>
            <person name="Fukushima S."/>
            <person name="Itakura M."/>
            <person name="Oshima K."/>
            <person name="Longtonglang A."/>
            <person name="Teaumroong N."/>
            <person name="Mitsui H."/>
            <person name="Hattori M."/>
            <person name="Hattori R."/>
            <person name="Hattori T."/>
            <person name="Minamisawa K."/>
        </authorList>
    </citation>
    <scope>NUCLEOTIDE SEQUENCE [LARGE SCALE GENOMIC DNA]</scope>
    <source>
        <strain evidence="2 3">S58</strain>
    </source>
</reference>
<dbReference type="PANTHER" id="PTHR37318">
    <property type="entry name" value="BSL7504 PROTEIN"/>
    <property type="match status" value="1"/>
</dbReference>
<dbReference type="Pfam" id="PF13601">
    <property type="entry name" value="HTH_34"/>
    <property type="match status" value="1"/>
</dbReference>
<gene>
    <name evidence="2" type="ORF">S58_62760</name>
</gene>
<dbReference type="EMBL" id="AP012603">
    <property type="protein sequence ID" value="BAM92250.1"/>
    <property type="molecule type" value="Genomic_DNA"/>
</dbReference>
<accession>M5A0E1</accession>
<protein>
    <submittedName>
        <fullName evidence="2">Transcriptional regulator</fullName>
    </submittedName>
</protein>
<dbReference type="InterPro" id="IPR036390">
    <property type="entry name" value="WH_DNA-bd_sf"/>
</dbReference>
<dbReference type="PANTHER" id="PTHR37318:SF1">
    <property type="entry name" value="BSL7504 PROTEIN"/>
    <property type="match status" value="1"/>
</dbReference>
<dbReference type="KEGG" id="aol:S58_62760"/>
<dbReference type="AlphaFoldDB" id="M5A0E1"/>
<dbReference type="RefSeq" id="WP_015669332.1">
    <property type="nucleotide sequence ID" value="NC_020453.1"/>
</dbReference>
<dbReference type="STRING" id="1245469.S58_62760"/>
<proteinExistence type="predicted"/>
<dbReference type="SUPFAM" id="SSF46785">
    <property type="entry name" value="Winged helix' DNA-binding domain"/>
    <property type="match status" value="1"/>
</dbReference>
<dbReference type="Proteomes" id="UP000011841">
    <property type="component" value="Chromosome"/>
</dbReference>
<name>M5A0E1_9BRAD</name>
<dbReference type="InterPro" id="IPR027395">
    <property type="entry name" value="WH_DNA-bd_dom"/>
</dbReference>
<keyword evidence="3" id="KW-1185">Reference proteome</keyword>
<sequence length="104" mass="10699">MAELDEIIHQPLRLKIMAALNALPAGTGLEFARLKKLTGATDGNLGAHIDTLARAGYVTVDKAFVGKKPQTTVTAAASGRAAFARHVAGLQEIIAGAAAKPAEP</sequence>
<feature type="domain" description="Winged helix DNA-binding" evidence="1">
    <location>
        <begin position="12"/>
        <end position="94"/>
    </location>
</feature>
<organism evidence="2 3">
    <name type="scientific">Bradyrhizobium oligotrophicum S58</name>
    <dbReference type="NCBI Taxonomy" id="1245469"/>
    <lineage>
        <taxon>Bacteria</taxon>
        <taxon>Pseudomonadati</taxon>
        <taxon>Pseudomonadota</taxon>
        <taxon>Alphaproteobacteria</taxon>
        <taxon>Hyphomicrobiales</taxon>
        <taxon>Nitrobacteraceae</taxon>
        <taxon>Bradyrhizobium</taxon>
    </lineage>
</organism>
<evidence type="ECO:0000313" key="2">
    <source>
        <dbReference type="EMBL" id="BAM92250.1"/>
    </source>
</evidence>
<dbReference type="PATRIC" id="fig|1245469.3.peg.6407"/>
<dbReference type="HOGENOM" id="CLU_142189_0_0_5"/>
<evidence type="ECO:0000313" key="3">
    <source>
        <dbReference type="Proteomes" id="UP000011841"/>
    </source>
</evidence>
<dbReference type="eggNOG" id="COG1846">
    <property type="taxonomic scope" value="Bacteria"/>
</dbReference>
<dbReference type="GeneID" id="301819973"/>
<dbReference type="OrthoDB" id="5521380at2"/>
<evidence type="ECO:0000259" key="1">
    <source>
        <dbReference type="Pfam" id="PF13601"/>
    </source>
</evidence>
<dbReference type="InterPro" id="IPR036388">
    <property type="entry name" value="WH-like_DNA-bd_sf"/>
</dbReference>